<keyword evidence="3" id="KW-1185">Reference proteome</keyword>
<name>A0ABV8XGH7_9DEIO</name>
<keyword evidence="1" id="KW-0732">Signal</keyword>
<proteinExistence type="predicted"/>
<reference evidence="3" key="1">
    <citation type="journal article" date="2019" name="Int. J. Syst. Evol. Microbiol.">
        <title>The Global Catalogue of Microorganisms (GCM) 10K type strain sequencing project: providing services to taxonomists for standard genome sequencing and annotation.</title>
        <authorList>
            <consortium name="The Broad Institute Genomics Platform"/>
            <consortium name="The Broad Institute Genome Sequencing Center for Infectious Disease"/>
            <person name="Wu L."/>
            <person name="Ma J."/>
        </authorList>
    </citation>
    <scope>NUCLEOTIDE SEQUENCE [LARGE SCALE GENOMIC DNA]</scope>
    <source>
        <strain evidence="3">CCUG 56029</strain>
    </source>
</reference>
<sequence>MHNSTGGRWLVALALVSFGSAQAASIQLDQLMIMMDEETPCQGVAVRFAEGQRSLGDFTVLTGGLIKPRGNVKTFPRFEKGKTYRVEASCITTKSVPLNSSITFKADGRTVMLVFKKMGFMFKRGGLAY</sequence>
<evidence type="ECO:0000256" key="1">
    <source>
        <dbReference type="SAM" id="SignalP"/>
    </source>
</evidence>
<organism evidence="2 3">
    <name type="scientific">Deinococcus navajonensis</name>
    <dbReference type="NCBI Taxonomy" id="309884"/>
    <lineage>
        <taxon>Bacteria</taxon>
        <taxon>Thermotogati</taxon>
        <taxon>Deinococcota</taxon>
        <taxon>Deinococci</taxon>
        <taxon>Deinococcales</taxon>
        <taxon>Deinococcaceae</taxon>
        <taxon>Deinococcus</taxon>
    </lineage>
</organism>
<evidence type="ECO:0000313" key="2">
    <source>
        <dbReference type="EMBL" id="MFC4424690.1"/>
    </source>
</evidence>
<dbReference type="EMBL" id="JBHSEH010000002">
    <property type="protein sequence ID" value="MFC4424690.1"/>
    <property type="molecule type" value="Genomic_DNA"/>
</dbReference>
<feature type="signal peptide" evidence="1">
    <location>
        <begin position="1"/>
        <end position="23"/>
    </location>
</feature>
<feature type="chain" id="PRO_5046949688" evidence="1">
    <location>
        <begin position="24"/>
        <end position="129"/>
    </location>
</feature>
<gene>
    <name evidence="2" type="ORF">ACFOZ9_00595</name>
</gene>
<accession>A0ABV8XGH7</accession>
<evidence type="ECO:0000313" key="3">
    <source>
        <dbReference type="Proteomes" id="UP001595998"/>
    </source>
</evidence>
<protein>
    <submittedName>
        <fullName evidence="2">Uncharacterized protein</fullName>
    </submittedName>
</protein>
<dbReference type="RefSeq" id="WP_380035005.1">
    <property type="nucleotide sequence ID" value="NZ_JBHSEH010000002.1"/>
</dbReference>
<comment type="caution">
    <text evidence="2">The sequence shown here is derived from an EMBL/GenBank/DDBJ whole genome shotgun (WGS) entry which is preliminary data.</text>
</comment>
<dbReference type="Proteomes" id="UP001595998">
    <property type="component" value="Unassembled WGS sequence"/>
</dbReference>